<feature type="domain" description="Glycosyltransferase subfamily 4-like N-terminal" evidence="2">
    <location>
        <begin position="17"/>
        <end position="187"/>
    </location>
</feature>
<dbReference type="InterPro" id="IPR001296">
    <property type="entry name" value="Glyco_trans_1"/>
</dbReference>
<dbReference type="Pfam" id="PF00534">
    <property type="entry name" value="Glycos_transf_1"/>
    <property type="match status" value="1"/>
</dbReference>
<evidence type="ECO:0000259" key="2">
    <source>
        <dbReference type="Pfam" id="PF13579"/>
    </source>
</evidence>
<dbReference type="Proteomes" id="UP000621799">
    <property type="component" value="Unassembled WGS sequence"/>
</dbReference>
<dbReference type="PANTHER" id="PTHR45947:SF3">
    <property type="entry name" value="SULFOQUINOVOSYL TRANSFERASE SQD2"/>
    <property type="match status" value="1"/>
</dbReference>
<dbReference type="SUPFAM" id="SSF53756">
    <property type="entry name" value="UDP-Glycosyltransferase/glycogen phosphorylase"/>
    <property type="match status" value="1"/>
</dbReference>
<feature type="domain" description="Glycosyl transferase family 1" evidence="1">
    <location>
        <begin position="212"/>
        <end position="370"/>
    </location>
</feature>
<comment type="caution">
    <text evidence="3">The sequence shown here is derived from an EMBL/GenBank/DDBJ whole genome shotgun (WGS) entry which is preliminary data.</text>
</comment>
<reference evidence="3" key="1">
    <citation type="submission" date="2020-10" db="EMBL/GenBank/DDBJ databases">
        <authorList>
            <person name="Castelo-Branco R."/>
            <person name="Eusebio N."/>
            <person name="Adriana R."/>
            <person name="Vieira A."/>
            <person name="Brugerolle De Fraissinette N."/>
            <person name="Rezende De Castro R."/>
            <person name="Schneider M.P."/>
            <person name="Vasconcelos V."/>
            <person name="Leao P.N."/>
        </authorList>
    </citation>
    <scope>NUCLEOTIDE SEQUENCE</scope>
    <source>
        <strain evidence="3">LEGE 11467</strain>
    </source>
</reference>
<proteinExistence type="predicted"/>
<evidence type="ECO:0000313" key="3">
    <source>
        <dbReference type="EMBL" id="MBE9040244.1"/>
    </source>
</evidence>
<dbReference type="Gene3D" id="3.40.50.2000">
    <property type="entry name" value="Glycogen Phosphorylase B"/>
    <property type="match status" value="2"/>
</dbReference>
<gene>
    <name evidence="3" type="ORF">IQ235_05485</name>
</gene>
<name>A0A928VVF5_9CYAN</name>
<dbReference type="Pfam" id="PF13579">
    <property type="entry name" value="Glyco_trans_4_4"/>
    <property type="match status" value="1"/>
</dbReference>
<accession>A0A928VVF5</accession>
<evidence type="ECO:0000313" key="4">
    <source>
        <dbReference type="Proteomes" id="UP000621799"/>
    </source>
</evidence>
<evidence type="ECO:0000259" key="1">
    <source>
        <dbReference type="Pfam" id="PF00534"/>
    </source>
</evidence>
<protein>
    <submittedName>
        <fullName evidence="3">Glycosyltransferase</fullName>
    </submittedName>
</protein>
<sequence>MSLKILQIVPAISLVYGGPSQMVRGFSAALARQGVNLTILTTDANGDIGQPPLDVPLDRPVCQQGYQVRYFRCSPSRRYKFSIDLLRWLWKNAPDYDIAHIHALFSPVTSAAAWVARQRGLPYILRPLGTLDPADLQKKKQLKQIYAALLEKGNIAGAAALHFTADREAEISDRFGAKTRDLVIPLGVSPPTKPETDPLDILKSHLPNLKFDRPWILFLSRIEPKKGLDLLIPALEKLLSEGLEFQFILTGSNPQDPEYEAGIQRQIAASPLANCTAIAGFVTGDLKAALLRRADLFVLPSYYENFGIAVAEAMVAGTAVAISDRVHICDRVGESESGWVGACDVESVAGMLKSALENPEECKRRGSNARACAIEHYSWDAIARQTVAAYQSILEACNSKLGNGK</sequence>
<organism evidence="3 4">
    <name type="scientific">Zarconia navalis LEGE 11467</name>
    <dbReference type="NCBI Taxonomy" id="1828826"/>
    <lineage>
        <taxon>Bacteria</taxon>
        <taxon>Bacillati</taxon>
        <taxon>Cyanobacteriota</taxon>
        <taxon>Cyanophyceae</taxon>
        <taxon>Oscillatoriophycideae</taxon>
        <taxon>Oscillatoriales</taxon>
        <taxon>Oscillatoriales incertae sedis</taxon>
        <taxon>Zarconia</taxon>
        <taxon>Zarconia navalis</taxon>
    </lineage>
</organism>
<dbReference type="AlphaFoldDB" id="A0A928VVF5"/>
<dbReference type="EMBL" id="JADEXN010000067">
    <property type="protein sequence ID" value="MBE9040244.1"/>
    <property type="molecule type" value="Genomic_DNA"/>
</dbReference>
<dbReference type="CDD" id="cd03821">
    <property type="entry name" value="GT4_Bme6-like"/>
    <property type="match status" value="1"/>
</dbReference>
<dbReference type="InterPro" id="IPR028098">
    <property type="entry name" value="Glyco_trans_4-like_N"/>
</dbReference>
<dbReference type="InterPro" id="IPR050194">
    <property type="entry name" value="Glycosyltransferase_grp1"/>
</dbReference>
<dbReference type="NCBIfam" id="NF038295">
    <property type="entry name" value="EPS_HpsP"/>
    <property type="match status" value="1"/>
</dbReference>
<dbReference type="GO" id="GO:0016757">
    <property type="term" value="F:glycosyltransferase activity"/>
    <property type="evidence" value="ECO:0007669"/>
    <property type="project" value="InterPro"/>
</dbReference>
<keyword evidence="4" id="KW-1185">Reference proteome</keyword>
<dbReference type="PANTHER" id="PTHR45947">
    <property type="entry name" value="SULFOQUINOVOSYL TRANSFERASE SQD2"/>
    <property type="match status" value="1"/>
</dbReference>